<dbReference type="PANTHER" id="PTHR35357">
    <property type="entry name" value="OS02G0537100 PROTEIN"/>
    <property type="match status" value="1"/>
</dbReference>
<dbReference type="EMBL" id="GDJX01015726">
    <property type="protein sequence ID" value="JAT52210.1"/>
    <property type="molecule type" value="Transcribed_RNA"/>
</dbReference>
<dbReference type="Pfam" id="PF04043">
    <property type="entry name" value="PMEI"/>
    <property type="match status" value="1"/>
</dbReference>
<dbReference type="GO" id="GO:0004857">
    <property type="term" value="F:enzyme inhibitor activity"/>
    <property type="evidence" value="ECO:0007669"/>
    <property type="project" value="InterPro"/>
</dbReference>
<dbReference type="AlphaFoldDB" id="A0A1D1YC55"/>
<keyword evidence="1 4" id="KW-0732">Signal</keyword>
<dbReference type="SUPFAM" id="SSF101148">
    <property type="entry name" value="Plant invertase/pectin methylesterase inhibitor"/>
    <property type="match status" value="1"/>
</dbReference>
<evidence type="ECO:0000259" key="5">
    <source>
        <dbReference type="SMART" id="SM00856"/>
    </source>
</evidence>
<dbReference type="CDD" id="cd14859">
    <property type="entry name" value="PMEI_like"/>
    <property type="match status" value="1"/>
</dbReference>
<organism evidence="6">
    <name type="scientific">Anthurium amnicola</name>
    <dbReference type="NCBI Taxonomy" id="1678845"/>
    <lineage>
        <taxon>Eukaryota</taxon>
        <taxon>Viridiplantae</taxon>
        <taxon>Streptophyta</taxon>
        <taxon>Embryophyta</taxon>
        <taxon>Tracheophyta</taxon>
        <taxon>Spermatophyta</taxon>
        <taxon>Magnoliopsida</taxon>
        <taxon>Liliopsida</taxon>
        <taxon>Araceae</taxon>
        <taxon>Pothoideae</taxon>
        <taxon>Potheae</taxon>
        <taxon>Anthurium</taxon>
    </lineage>
</organism>
<feature type="domain" description="Pectinesterase inhibitor" evidence="5">
    <location>
        <begin position="37"/>
        <end position="186"/>
    </location>
</feature>
<comment type="similarity">
    <text evidence="3">Belongs to the PMEI family.</text>
</comment>
<gene>
    <name evidence="6" type="primary">PLA1_4</name>
    <name evidence="6" type="ORF">g.31438</name>
</gene>
<evidence type="ECO:0000256" key="1">
    <source>
        <dbReference type="ARBA" id="ARBA00022729"/>
    </source>
</evidence>
<feature type="signal peptide" evidence="4">
    <location>
        <begin position="1"/>
        <end position="31"/>
    </location>
</feature>
<evidence type="ECO:0000256" key="2">
    <source>
        <dbReference type="ARBA" id="ARBA00023157"/>
    </source>
</evidence>
<protein>
    <submittedName>
        <fullName evidence="6">Putative invertase inhibitor</fullName>
    </submittedName>
</protein>
<dbReference type="PANTHER" id="PTHR35357:SF8">
    <property type="entry name" value="OS01G0111000 PROTEIN"/>
    <property type="match status" value="1"/>
</dbReference>
<feature type="chain" id="PRO_5008900099" evidence="4">
    <location>
        <begin position="32"/>
        <end position="191"/>
    </location>
</feature>
<proteinExistence type="inferred from homology"/>
<evidence type="ECO:0000256" key="4">
    <source>
        <dbReference type="SAM" id="SignalP"/>
    </source>
</evidence>
<accession>A0A1D1YC55</accession>
<dbReference type="InterPro" id="IPR006501">
    <property type="entry name" value="Pectinesterase_inhib_dom"/>
</dbReference>
<name>A0A1D1YC55_9ARAE</name>
<evidence type="ECO:0000313" key="6">
    <source>
        <dbReference type="EMBL" id="JAT52210.1"/>
    </source>
</evidence>
<evidence type="ECO:0000256" key="3">
    <source>
        <dbReference type="ARBA" id="ARBA00038471"/>
    </source>
</evidence>
<dbReference type="NCBIfam" id="TIGR01614">
    <property type="entry name" value="PME_inhib"/>
    <property type="match status" value="1"/>
</dbReference>
<sequence>MSQLPPFCSSFFLLFVILLANLSLISLPTSAVPPPATVSDLIQRTCNSTTYFELCVSSLQSDPESSKAADVKGLSAIAVGLGISNATSTWAYASRLVSRGKVDAALGSKLRGCAGRYADAREALRSAMVALSVEDYDSACVHVSAAAGYADMCRSLFRLGPAAAYPAEMARREEALERLCTIALDIISLLG</sequence>
<reference evidence="6" key="1">
    <citation type="submission" date="2015-07" db="EMBL/GenBank/DDBJ databases">
        <title>Transcriptome Assembly of Anthurium amnicola.</title>
        <authorList>
            <person name="Suzuki J."/>
        </authorList>
    </citation>
    <scope>NUCLEOTIDE SEQUENCE</scope>
</reference>
<dbReference type="Gene3D" id="1.20.140.40">
    <property type="entry name" value="Invertase/pectin methylesterase inhibitor family protein"/>
    <property type="match status" value="1"/>
</dbReference>
<dbReference type="InterPro" id="IPR035513">
    <property type="entry name" value="Invertase/methylesterase_inhib"/>
</dbReference>
<keyword evidence="2" id="KW-1015">Disulfide bond</keyword>
<dbReference type="SMART" id="SM00856">
    <property type="entry name" value="PMEI"/>
    <property type="match status" value="1"/>
</dbReference>